<accession>D4H6I9</accession>
<dbReference type="Gene3D" id="1.10.287.130">
    <property type="match status" value="1"/>
</dbReference>
<feature type="transmembrane region" description="Helical" evidence="6">
    <location>
        <begin position="462"/>
        <end position="483"/>
    </location>
</feature>
<dbReference type="SMART" id="SM00387">
    <property type="entry name" value="HATPase_c"/>
    <property type="match status" value="1"/>
</dbReference>
<keyword evidence="5 6" id="KW-0472">Membrane</keyword>
<dbReference type="GO" id="GO:0007234">
    <property type="term" value="P:osmosensory signaling via phosphorelay pathway"/>
    <property type="evidence" value="ECO:0007669"/>
    <property type="project" value="TreeGrafter"/>
</dbReference>
<dbReference type="GO" id="GO:0016020">
    <property type="term" value="C:membrane"/>
    <property type="evidence" value="ECO:0007669"/>
    <property type="project" value="UniProtKB-SubCell"/>
</dbReference>
<dbReference type="PANTHER" id="PTHR42878:SF13">
    <property type="entry name" value="HISTIDINE KINASE"/>
    <property type="match status" value="1"/>
</dbReference>
<organism evidence="10 11">
    <name type="scientific">Denitrovibrio acetiphilus (strain DSM 12809 / NBRC 114555 / N2460)</name>
    <dbReference type="NCBI Taxonomy" id="522772"/>
    <lineage>
        <taxon>Bacteria</taxon>
        <taxon>Pseudomonadati</taxon>
        <taxon>Deferribacterota</taxon>
        <taxon>Deferribacteres</taxon>
        <taxon>Deferribacterales</taxon>
        <taxon>Geovibrionaceae</taxon>
        <taxon>Denitrovibrio</taxon>
    </lineage>
</organism>
<comment type="catalytic activity">
    <reaction evidence="1">
        <text>ATP + protein L-histidine = ADP + protein N-phospho-L-histidine.</text>
        <dbReference type="EC" id="2.7.13.3"/>
    </reaction>
</comment>
<dbReference type="InterPro" id="IPR035965">
    <property type="entry name" value="PAS-like_dom_sf"/>
</dbReference>
<keyword evidence="3" id="KW-0808">Transferase</keyword>
<dbReference type="NCBIfam" id="TIGR00229">
    <property type="entry name" value="sensory_box"/>
    <property type="match status" value="1"/>
</dbReference>
<dbReference type="PROSITE" id="PS50109">
    <property type="entry name" value="HIS_KIN"/>
    <property type="match status" value="1"/>
</dbReference>
<protein>
    <recommendedName>
        <fullName evidence="2">histidine kinase</fullName>
        <ecNumber evidence="2">2.7.13.3</ecNumber>
    </recommendedName>
</protein>
<dbReference type="KEGG" id="dap:Dacet_2913"/>
<evidence type="ECO:0000259" key="7">
    <source>
        <dbReference type="PROSITE" id="PS50109"/>
    </source>
</evidence>
<feature type="domain" description="PAS" evidence="8">
    <location>
        <begin position="541"/>
        <end position="594"/>
    </location>
</feature>
<evidence type="ECO:0000256" key="1">
    <source>
        <dbReference type="ARBA" id="ARBA00000085"/>
    </source>
</evidence>
<dbReference type="AlphaFoldDB" id="D4H6I9"/>
<evidence type="ECO:0000256" key="3">
    <source>
        <dbReference type="ARBA" id="ARBA00022679"/>
    </source>
</evidence>
<dbReference type="eggNOG" id="COG5000">
    <property type="taxonomic scope" value="Bacteria"/>
</dbReference>
<dbReference type="Proteomes" id="UP000002012">
    <property type="component" value="Chromosome"/>
</dbReference>
<evidence type="ECO:0000256" key="2">
    <source>
        <dbReference type="ARBA" id="ARBA00012438"/>
    </source>
</evidence>
<dbReference type="GO" id="GO:0000155">
    <property type="term" value="F:phosphorelay sensor kinase activity"/>
    <property type="evidence" value="ECO:0007669"/>
    <property type="project" value="InterPro"/>
</dbReference>
<proteinExistence type="predicted"/>
<dbReference type="SUPFAM" id="SSF47384">
    <property type="entry name" value="Homodimeric domain of signal transducing histidine kinase"/>
    <property type="match status" value="1"/>
</dbReference>
<dbReference type="PANTHER" id="PTHR42878">
    <property type="entry name" value="TWO-COMPONENT HISTIDINE KINASE"/>
    <property type="match status" value="1"/>
</dbReference>
<evidence type="ECO:0000256" key="5">
    <source>
        <dbReference type="ARBA" id="ARBA00023136"/>
    </source>
</evidence>
<dbReference type="SUPFAM" id="SSF55785">
    <property type="entry name" value="PYP-like sensor domain (PAS domain)"/>
    <property type="match status" value="1"/>
</dbReference>
<keyword evidence="6" id="KW-1133">Transmembrane helix</keyword>
<dbReference type="OrthoDB" id="9773956at2"/>
<keyword evidence="11" id="KW-1185">Reference proteome</keyword>
<dbReference type="CDD" id="cd00130">
    <property type="entry name" value="PAS"/>
    <property type="match status" value="1"/>
</dbReference>
<dbReference type="GO" id="GO:0000156">
    <property type="term" value="F:phosphorelay response regulator activity"/>
    <property type="evidence" value="ECO:0007669"/>
    <property type="project" value="TreeGrafter"/>
</dbReference>
<dbReference type="EMBL" id="CP001968">
    <property type="protein sequence ID" value="ADD69663.1"/>
    <property type="molecule type" value="Genomic_DNA"/>
</dbReference>
<evidence type="ECO:0000313" key="10">
    <source>
        <dbReference type="EMBL" id="ADD69663.1"/>
    </source>
</evidence>
<dbReference type="PaxDb" id="522772-Dacet_2913"/>
<dbReference type="Pfam" id="PF02518">
    <property type="entry name" value="HATPase_c"/>
    <property type="match status" value="1"/>
</dbReference>
<feature type="domain" description="Histidine kinase" evidence="7">
    <location>
        <begin position="685"/>
        <end position="900"/>
    </location>
</feature>
<evidence type="ECO:0000256" key="6">
    <source>
        <dbReference type="SAM" id="Phobius"/>
    </source>
</evidence>
<dbReference type="InterPro" id="IPR050351">
    <property type="entry name" value="BphY/WalK/GraS-like"/>
</dbReference>
<dbReference type="EC" id="2.7.13.3" evidence="2"/>
<dbReference type="SMART" id="SM00091">
    <property type="entry name" value="PAS"/>
    <property type="match status" value="1"/>
</dbReference>
<dbReference type="InterPro" id="IPR013656">
    <property type="entry name" value="PAS_4"/>
</dbReference>
<dbReference type="InterPro" id="IPR036890">
    <property type="entry name" value="HATPase_C_sf"/>
</dbReference>
<evidence type="ECO:0000259" key="9">
    <source>
        <dbReference type="PROSITE" id="PS50113"/>
    </source>
</evidence>
<evidence type="ECO:0000313" key="11">
    <source>
        <dbReference type="Proteomes" id="UP000002012"/>
    </source>
</evidence>
<evidence type="ECO:0000256" key="4">
    <source>
        <dbReference type="ARBA" id="ARBA00022777"/>
    </source>
</evidence>
<dbReference type="InterPro" id="IPR036097">
    <property type="entry name" value="HisK_dim/P_sf"/>
</dbReference>
<gene>
    <name evidence="10" type="ordered locus">Dacet_2913</name>
</gene>
<feature type="transmembrane region" description="Helical" evidence="6">
    <location>
        <begin position="37"/>
        <end position="59"/>
    </location>
</feature>
<dbReference type="STRING" id="522772.Dacet_2913"/>
<dbReference type="HOGENOM" id="CLU_321254_0_0_0"/>
<dbReference type="Pfam" id="PF08448">
    <property type="entry name" value="PAS_4"/>
    <property type="match status" value="1"/>
</dbReference>
<reference evidence="10 11" key="1">
    <citation type="journal article" date="2010" name="Stand. Genomic Sci.">
        <title>Complete genome sequence of Denitrovibrio acetiphilus type strain (N2460).</title>
        <authorList>
            <person name="Kiss H."/>
            <person name="Lang E."/>
            <person name="Lapidus A."/>
            <person name="Copeland A."/>
            <person name="Nolan M."/>
            <person name="Glavina Del Rio T."/>
            <person name="Chen F."/>
            <person name="Lucas S."/>
            <person name="Tice H."/>
            <person name="Cheng J.F."/>
            <person name="Han C."/>
            <person name="Goodwin L."/>
            <person name="Pitluck S."/>
            <person name="Liolios K."/>
            <person name="Pati A."/>
            <person name="Ivanova N."/>
            <person name="Mavromatis K."/>
            <person name="Chen A."/>
            <person name="Palaniappan K."/>
            <person name="Land M."/>
            <person name="Hauser L."/>
            <person name="Chang Y.J."/>
            <person name="Jeffries C.D."/>
            <person name="Detter J.C."/>
            <person name="Brettin T."/>
            <person name="Spring S."/>
            <person name="Rohde M."/>
            <person name="Goker M."/>
            <person name="Woyke T."/>
            <person name="Bristow J."/>
            <person name="Eisen J.A."/>
            <person name="Markowitz V."/>
            <person name="Hugenholtz P."/>
            <person name="Kyrpides N.C."/>
            <person name="Klenk H.P."/>
        </authorList>
    </citation>
    <scope>NUCLEOTIDE SEQUENCE [LARGE SCALE GENOMIC DNA]</scope>
    <source>
        <strain evidence="11">DSM 12809 / NBRC 114555 / N2460</strain>
    </source>
</reference>
<dbReference type="PROSITE" id="PS50113">
    <property type="entry name" value="PAC"/>
    <property type="match status" value="1"/>
</dbReference>
<feature type="transmembrane region" description="Helical" evidence="6">
    <location>
        <begin position="170"/>
        <end position="189"/>
    </location>
</feature>
<dbReference type="GO" id="GO:0030295">
    <property type="term" value="F:protein kinase activator activity"/>
    <property type="evidence" value="ECO:0007669"/>
    <property type="project" value="TreeGrafter"/>
</dbReference>
<dbReference type="RefSeq" id="WP_013012148.1">
    <property type="nucleotide sequence ID" value="NC_013943.1"/>
</dbReference>
<evidence type="ECO:0000259" key="8">
    <source>
        <dbReference type="PROSITE" id="PS50112"/>
    </source>
</evidence>
<dbReference type="PROSITE" id="PS50112">
    <property type="entry name" value="PAS"/>
    <property type="match status" value="1"/>
</dbReference>
<keyword evidence="4 10" id="KW-0418">Kinase</keyword>
<feature type="transmembrane region" description="Helical" evidence="6">
    <location>
        <begin position="100"/>
        <end position="125"/>
    </location>
</feature>
<dbReference type="InterPro" id="IPR004358">
    <property type="entry name" value="Sig_transdc_His_kin-like_C"/>
</dbReference>
<feature type="transmembrane region" description="Helical" evidence="6">
    <location>
        <begin position="66"/>
        <end position="88"/>
    </location>
</feature>
<dbReference type="InterPro" id="IPR000700">
    <property type="entry name" value="PAS-assoc_C"/>
</dbReference>
<dbReference type="Gene3D" id="3.30.450.20">
    <property type="entry name" value="PAS domain"/>
    <property type="match status" value="1"/>
</dbReference>
<sequence length="902" mass="101492">MYQIYKGKSLVPIIIFSALGLLGNIHSYEIFFNVNLTFGGVFAVLAVMLLGRVGVIAAFAASLYTFFIWGHPYAVIIFTCEGLFLSVYGRRWNNFVKADFIYWVFVGIPFMFIFYYFAMGLNLYMVELIVMRQSVNAVLAAFAASVLYDIGSFIVPSAKNGEPKFSYRHIVFQTVLSIIIVPMVILLAINVNSGMKYTSEGLQRELNNATQAVSTVIDDFLRENVKVINLAEQIVRDRDVSPDGHDFMESSLIKLIQKNEYMTSISITDETLQEVGYVHLSNNKDNVKPQSLGFIEFADPDWREKDPYFAGVFTGISGGNRQAAMYIVKKLKAYSSKEPIYVIGALNFDTFEDKIRQMTKGSDVKITLVDRNRKIMMSTDNELISGKIMLDRMSLGSNSAVSEVVDLWAPDENNYTSEVARWKKSLFTRTVYFTDNAGYSMIIDMPLGRYVDFMNSSGVRSLSVIFIIIILSVCFGCIISNFLTKEMRNISAVAIDLPQRVSGGEKVEWDETILFEGAEIKKSFKIMSEELSKKFRELQTQKDEIETLLSNIPMCILLKDTDNNIIKANNKAAEIFGLKAEELTGKHLGLFLPDVGYFYEVDQEVIEKKEPMINVLTKYNPVNGREFLARTNRVPIFNDAGDVESILVIVNDITDEVKASEEKERMLGAMNKQARMAELGAMLSIIIHQWKQPLNIISLASQTVRDDIQDDSWDKETVSNDLDTILQNTEFLSQTISDFTGFFNKSKNTSLFNVNSVISEVQHLIDKQFIKNGIIVNIDNTDAFEIKSLKNEFKQVCLNLFNNASDAIVSNNDEERTIKVRYRVDGDEGQIIFSDTGGGISSQLLPHKIFDAYVTTKGENGSGIGLYICKNIIEDNMGGHISASNDEQGAVFVITLPLSRFS</sequence>
<dbReference type="InterPro" id="IPR000014">
    <property type="entry name" value="PAS"/>
</dbReference>
<dbReference type="SUPFAM" id="SSF55874">
    <property type="entry name" value="ATPase domain of HSP90 chaperone/DNA topoisomerase II/histidine kinase"/>
    <property type="match status" value="1"/>
</dbReference>
<dbReference type="InParanoid" id="D4H6I9"/>
<feature type="domain" description="PAC" evidence="9">
    <location>
        <begin position="609"/>
        <end position="665"/>
    </location>
</feature>
<feature type="transmembrane region" description="Helical" evidence="6">
    <location>
        <begin position="137"/>
        <end position="158"/>
    </location>
</feature>
<dbReference type="InterPro" id="IPR005467">
    <property type="entry name" value="His_kinase_dom"/>
</dbReference>
<keyword evidence="6" id="KW-0812">Transmembrane</keyword>
<name>D4H6I9_DENA2</name>
<dbReference type="PRINTS" id="PR00344">
    <property type="entry name" value="BCTRLSENSOR"/>
</dbReference>
<dbReference type="Gene3D" id="3.30.565.10">
    <property type="entry name" value="Histidine kinase-like ATPase, C-terminal domain"/>
    <property type="match status" value="1"/>
</dbReference>
<dbReference type="InterPro" id="IPR003594">
    <property type="entry name" value="HATPase_dom"/>
</dbReference>